<reference evidence="1" key="1">
    <citation type="submission" date="2020-06" db="EMBL/GenBank/DDBJ databases">
        <authorList>
            <person name="Li T."/>
            <person name="Hu X."/>
            <person name="Zhang T."/>
            <person name="Song X."/>
            <person name="Zhang H."/>
            <person name="Dai N."/>
            <person name="Sheng W."/>
            <person name="Hou X."/>
            <person name="Wei L."/>
        </authorList>
    </citation>
    <scope>NUCLEOTIDE SEQUENCE</scope>
    <source>
        <strain evidence="1">G01</strain>
        <tissue evidence="1">Leaf</tissue>
    </source>
</reference>
<dbReference type="Pfam" id="PF02992">
    <property type="entry name" value="Transposase_21"/>
    <property type="match status" value="1"/>
</dbReference>
<dbReference type="AlphaFoldDB" id="A0AAW2MTW9"/>
<dbReference type="EMBL" id="JACGWK010000009">
    <property type="protein sequence ID" value="KAL0334120.1"/>
    <property type="molecule type" value="Genomic_DNA"/>
</dbReference>
<dbReference type="InterPro" id="IPR004242">
    <property type="entry name" value="Transposase_21"/>
</dbReference>
<accession>A0AAW2MTW9</accession>
<organism evidence="1">
    <name type="scientific">Sesamum angustifolium</name>
    <dbReference type="NCBI Taxonomy" id="2727405"/>
    <lineage>
        <taxon>Eukaryota</taxon>
        <taxon>Viridiplantae</taxon>
        <taxon>Streptophyta</taxon>
        <taxon>Embryophyta</taxon>
        <taxon>Tracheophyta</taxon>
        <taxon>Spermatophyta</taxon>
        <taxon>Magnoliopsida</taxon>
        <taxon>eudicotyledons</taxon>
        <taxon>Gunneridae</taxon>
        <taxon>Pentapetalae</taxon>
        <taxon>asterids</taxon>
        <taxon>lamiids</taxon>
        <taxon>Lamiales</taxon>
        <taxon>Pedaliaceae</taxon>
        <taxon>Sesamum</taxon>
    </lineage>
</organism>
<evidence type="ECO:0000313" key="1">
    <source>
        <dbReference type="EMBL" id="KAL0334120.1"/>
    </source>
</evidence>
<sequence>MVSYAAGLSYFASSHEVVPDDGTRSCPVDASPSSYCYGSGLYNYDETGLTNRFPNIVRAANQPLWHGCTQSQLGVVVELVDIKDVYSSRAIVEHMTWHATHQTEEGSMCHPSDAEVWKHFNRMYLDFTEEPRNIRLGLCRDGFAPHGQYSRTYSYCSVIIILYNLSPGMCLSSEYIFLMMVILSPSNPKRLIEASE</sequence>
<gene>
    <name evidence="1" type="ORF">Sangu_1568200</name>
</gene>
<comment type="caution">
    <text evidence="1">The sequence shown here is derived from an EMBL/GenBank/DDBJ whole genome shotgun (WGS) entry which is preliminary data.</text>
</comment>
<protein>
    <submittedName>
        <fullName evidence="1">Uncharacterized protein</fullName>
    </submittedName>
</protein>
<name>A0AAW2MTW9_9LAMI</name>
<reference evidence="1" key="2">
    <citation type="journal article" date="2024" name="Plant">
        <title>Genomic evolution and insights into agronomic trait innovations of Sesamum species.</title>
        <authorList>
            <person name="Miao H."/>
            <person name="Wang L."/>
            <person name="Qu L."/>
            <person name="Liu H."/>
            <person name="Sun Y."/>
            <person name="Le M."/>
            <person name="Wang Q."/>
            <person name="Wei S."/>
            <person name="Zheng Y."/>
            <person name="Lin W."/>
            <person name="Duan Y."/>
            <person name="Cao H."/>
            <person name="Xiong S."/>
            <person name="Wang X."/>
            <person name="Wei L."/>
            <person name="Li C."/>
            <person name="Ma Q."/>
            <person name="Ju M."/>
            <person name="Zhao R."/>
            <person name="Li G."/>
            <person name="Mu C."/>
            <person name="Tian Q."/>
            <person name="Mei H."/>
            <person name="Zhang T."/>
            <person name="Gao T."/>
            <person name="Zhang H."/>
        </authorList>
    </citation>
    <scope>NUCLEOTIDE SEQUENCE</scope>
    <source>
        <strain evidence="1">G01</strain>
    </source>
</reference>
<proteinExistence type="predicted"/>